<feature type="compositionally biased region" description="Acidic residues" evidence="10">
    <location>
        <begin position="131"/>
        <end position="145"/>
    </location>
</feature>
<evidence type="ECO:0000256" key="10">
    <source>
        <dbReference type="SAM" id="MobiDB-lite"/>
    </source>
</evidence>
<proteinExistence type="inferred from homology"/>
<evidence type="ECO:0000256" key="1">
    <source>
        <dbReference type="ARBA" id="ARBA00004377"/>
    </source>
</evidence>
<evidence type="ECO:0000256" key="3">
    <source>
        <dbReference type="ARBA" id="ARBA00020042"/>
    </source>
</evidence>
<name>A0A4Z0WIF9_9GAMM</name>
<evidence type="ECO:0000256" key="9">
    <source>
        <dbReference type="ARBA" id="ARBA00023136"/>
    </source>
</evidence>
<dbReference type="InterPro" id="IPR000983">
    <property type="entry name" value="Bac_GSPG_pilin"/>
</dbReference>
<keyword evidence="14" id="KW-1185">Reference proteome</keyword>
<dbReference type="SUPFAM" id="SSF54523">
    <property type="entry name" value="Pili subunits"/>
    <property type="match status" value="1"/>
</dbReference>
<dbReference type="GO" id="GO:0015628">
    <property type="term" value="P:protein secretion by the type II secretion system"/>
    <property type="evidence" value="ECO:0007669"/>
    <property type="project" value="InterPro"/>
</dbReference>
<dbReference type="GO" id="GO:0015627">
    <property type="term" value="C:type II protein secretion system complex"/>
    <property type="evidence" value="ECO:0007669"/>
    <property type="project" value="InterPro"/>
</dbReference>
<keyword evidence="4" id="KW-1003">Cell membrane</keyword>
<evidence type="ECO:0000259" key="12">
    <source>
        <dbReference type="Pfam" id="PF08334"/>
    </source>
</evidence>
<keyword evidence="6" id="KW-0997">Cell inner membrane</keyword>
<dbReference type="Pfam" id="PF07963">
    <property type="entry name" value="N_methyl"/>
    <property type="match status" value="1"/>
</dbReference>
<evidence type="ECO:0000256" key="7">
    <source>
        <dbReference type="ARBA" id="ARBA00022692"/>
    </source>
</evidence>
<accession>A0A4Z0WIF9</accession>
<evidence type="ECO:0000256" key="6">
    <source>
        <dbReference type="ARBA" id="ARBA00022519"/>
    </source>
</evidence>
<dbReference type="EMBL" id="SRMF01000001">
    <property type="protein sequence ID" value="TGG95637.1"/>
    <property type="molecule type" value="Genomic_DNA"/>
</dbReference>
<dbReference type="InterPro" id="IPR010054">
    <property type="entry name" value="Type2_sec_GspG"/>
</dbReference>
<dbReference type="GO" id="GO:0005886">
    <property type="term" value="C:plasma membrane"/>
    <property type="evidence" value="ECO:0007669"/>
    <property type="project" value="UniProtKB-SubCell"/>
</dbReference>
<dbReference type="PANTHER" id="PTHR30093:SF44">
    <property type="entry name" value="TYPE II SECRETION SYSTEM CORE PROTEIN G"/>
    <property type="match status" value="1"/>
</dbReference>
<dbReference type="NCBIfam" id="TIGR01710">
    <property type="entry name" value="typeII_sec_gspG"/>
    <property type="match status" value="1"/>
</dbReference>
<feature type="domain" description="Type II secretion system protein GspG C-terminal" evidence="12">
    <location>
        <begin position="34"/>
        <end position="139"/>
    </location>
</feature>
<reference evidence="13 14" key="1">
    <citation type="submission" date="2019-04" db="EMBL/GenBank/DDBJ databases">
        <title>Natronospirillum operosus gen. nov., sp. nov., a haloalkaliphilic satellite isolated from decaying biomass of laboratory culture of cyanobacterium Geitlerinema sp. and proposal of Natronospirillaceae fam. nov. and Saccharospirillaceae fam. nov.</title>
        <authorList>
            <person name="Kevbrin V."/>
            <person name="Boltyanskaya Y."/>
            <person name="Koziaeva V."/>
            <person name="Grouzdev D.S."/>
            <person name="Park M."/>
            <person name="Cho J."/>
        </authorList>
    </citation>
    <scope>NUCLEOTIDE SEQUENCE [LARGE SCALE GENOMIC DNA]</scope>
    <source>
        <strain evidence="13 14">G-116</strain>
    </source>
</reference>
<evidence type="ECO:0000256" key="11">
    <source>
        <dbReference type="SAM" id="Phobius"/>
    </source>
</evidence>
<dbReference type="InterPro" id="IPR013545">
    <property type="entry name" value="T2SS_protein-GspG_C"/>
</dbReference>
<dbReference type="AlphaFoldDB" id="A0A4Z0WIF9"/>
<organism evidence="13 14">
    <name type="scientific">Natronospirillum operosum</name>
    <dbReference type="NCBI Taxonomy" id="2759953"/>
    <lineage>
        <taxon>Bacteria</taxon>
        <taxon>Pseudomonadati</taxon>
        <taxon>Pseudomonadota</taxon>
        <taxon>Gammaproteobacteria</taxon>
        <taxon>Oceanospirillales</taxon>
        <taxon>Natronospirillaceae</taxon>
        <taxon>Natronospirillum</taxon>
    </lineage>
</organism>
<dbReference type="PROSITE" id="PS00409">
    <property type="entry name" value="PROKAR_NTER_METHYL"/>
    <property type="match status" value="1"/>
</dbReference>
<comment type="subcellular location">
    <subcellularLocation>
        <location evidence="1">Cell inner membrane</location>
        <topology evidence="1">Single-pass membrane protein</topology>
    </subcellularLocation>
</comment>
<evidence type="ECO:0000256" key="4">
    <source>
        <dbReference type="ARBA" id="ARBA00022475"/>
    </source>
</evidence>
<dbReference type="InterPro" id="IPR045584">
    <property type="entry name" value="Pilin-like"/>
</dbReference>
<dbReference type="RefSeq" id="WP_135481464.1">
    <property type="nucleotide sequence ID" value="NZ_SRMF01000001.1"/>
</dbReference>
<evidence type="ECO:0000256" key="5">
    <source>
        <dbReference type="ARBA" id="ARBA00022481"/>
    </source>
</evidence>
<evidence type="ECO:0000256" key="2">
    <source>
        <dbReference type="ARBA" id="ARBA00009984"/>
    </source>
</evidence>
<dbReference type="Gene3D" id="3.30.700.10">
    <property type="entry name" value="Glycoprotein, Type 4 Pilin"/>
    <property type="match status" value="1"/>
</dbReference>
<comment type="similarity">
    <text evidence="2">Belongs to the GSP G family.</text>
</comment>
<evidence type="ECO:0000313" key="13">
    <source>
        <dbReference type="EMBL" id="TGG95637.1"/>
    </source>
</evidence>
<keyword evidence="5" id="KW-0488">Methylation</keyword>
<dbReference type="Proteomes" id="UP000297475">
    <property type="component" value="Unassembled WGS sequence"/>
</dbReference>
<keyword evidence="8 11" id="KW-1133">Transmembrane helix</keyword>
<keyword evidence="7 11" id="KW-0812">Transmembrane</keyword>
<feature type="transmembrane region" description="Helical" evidence="11">
    <location>
        <begin position="12"/>
        <end position="31"/>
    </location>
</feature>
<dbReference type="OrthoDB" id="9795612at2"/>
<feature type="region of interest" description="Disordered" evidence="10">
    <location>
        <begin position="72"/>
        <end position="95"/>
    </location>
</feature>
<dbReference type="Pfam" id="PF08334">
    <property type="entry name" value="T2SSG"/>
    <property type="match status" value="1"/>
</dbReference>
<dbReference type="PANTHER" id="PTHR30093">
    <property type="entry name" value="GENERAL SECRETION PATHWAY PROTEIN G"/>
    <property type="match status" value="1"/>
</dbReference>
<dbReference type="PRINTS" id="PR00813">
    <property type="entry name" value="BCTERIALGSPG"/>
</dbReference>
<evidence type="ECO:0000313" key="14">
    <source>
        <dbReference type="Proteomes" id="UP000297475"/>
    </source>
</evidence>
<evidence type="ECO:0000256" key="8">
    <source>
        <dbReference type="ARBA" id="ARBA00022989"/>
    </source>
</evidence>
<dbReference type="NCBIfam" id="TIGR02532">
    <property type="entry name" value="IV_pilin_GFxxxE"/>
    <property type="match status" value="1"/>
</dbReference>
<protein>
    <recommendedName>
        <fullName evidence="3">Type II secretion system core protein G</fullName>
    </recommendedName>
</protein>
<dbReference type="InterPro" id="IPR012902">
    <property type="entry name" value="N_methyl_site"/>
</dbReference>
<keyword evidence="9 11" id="KW-0472">Membrane</keyword>
<sequence>MLRNGRSAAGFTLIELLIVLIIIVVITGLVAQNFTGRDQAAMRQAVQADFNTIENALQMYRLENSHYPSTEQGLDALMNEPSGSPAPRNWRGPYLRSAPRDPWGNDYDYVNHGNNRIEIISYGADGQPGGEGDDADLSSLDDDDR</sequence>
<comment type="caution">
    <text evidence="13">The sequence shown here is derived from an EMBL/GenBank/DDBJ whole genome shotgun (WGS) entry which is preliminary data.</text>
</comment>
<gene>
    <name evidence="13" type="primary">gspG</name>
    <name evidence="13" type="ORF">E4656_04280</name>
</gene>
<feature type="region of interest" description="Disordered" evidence="10">
    <location>
        <begin position="121"/>
        <end position="145"/>
    </location>
</feature>